<dbReference type="Pfam" id="PF03195">
    <property type="entry name" value="LOB"/>
    <property type="match status" value="1"/>
</dbReference>
<dbReference type="GO" id="GO:0005634">
    <property type="term" value="C:nucleus"/>
    <property type="evidence" value="ECO:0007669"/>
    <property type="project" value="UniProtKB-SubCell"/>
</dbReference>
<comment type="subcellular location">
    <subcellularLocation>
        <location evidence="1">Nucleus</location>
    </subcellularLocation>
</comment>
<dbReference type="EMBL" id="JAATIQ010000297">
    <property type="protein sequence ID" value="KAF4363347.1"/>
    <property type="molecule type" value="Genomic_DNA"/>
</dbReference>
<dbReference type="AlphaFoldDB" id="A0A7J6EY37"/>
<evidence type="ECO:0000256" key="2">
    <source>
        <dbReference type="ARBA" id="ARBA00005474"/>
    </source>
</evidence>
<dbReference type="PANTHER" id="PTHR31301:SF83">
    <property type="entry name" value="PROTEIN ASYMMETRIC LEAVES 2"/>
    <property type="match status" value="1"/>
</dbReference>
<feature type="domain" description="LOB" evidence="5">
    <location>
        <begin position="19"/>
        <end position="121"/>
    </location>
</feature>
<dbReference type="InterPro" id="IPR004883">
    <property type="entry name" value="LOB"/>
</dbReference>
<keyword evidence="3" id="KW-0217">Developmental protein</keyword>
<dbReference type="Proteomes" id="UP000583929">
    <property type="component" value="Unassembled WGS sequence"/>
</dbReference>
<evidence type="ECO:0000256" key="3">
    <source>
        <dbReference type="ARBA" id="ARBA00022473"/>
    </source>
</evidence>
<proteinExistence type="inferred from homology"/>
<name>A0A7J6EY37_CANSA</name>
<evidence type="ECO:0000256" key="1">
    <source>
        <dbReference type="ARBA" id="ARBA00004123"/>
    </source>
</evidence>
<keyword evidence="7" id="KW-1185">Reference proteome</keyword>
<sequence length="201" mass="22158">MAPSALSSSRPWKKSSMKTPCAACKILRRKCKRAECPFAPYFPSHQLQKFFDVHKVFGASNVSKILNSVLPSQREDTANSLAYEAAMRLQYPVYGCLGIITLLQHQVNCLTAELSDYQNRHHLIMARLAAFNAPTRAHNHRYENLGINAISGAASSVAAPEQMINYGNTSSLVAAMNGGIGQLSHFEQPWAAAKDDHRTIN</sequence>
<evidence type="ECO:0000256" key="4">
    <source>
        <dbReference type="ARBA" id="ARBA00023242"/>
    </source>
</evidence>
<comment type="similarity">
    <text evidence="2">Belongs to the LOB domain-containing protein family.</text>
</comment>
<evidence type="ECO:0000313" key="7">
    <source>
        <dbReference type="Proteomes" id="UP000583929"/>
    </source>
</evidence>
<evidence type="ECO:0000259" key="5">
    <source>
        <dbReference type="PROSITE" id="PS50891"/>
    </source>
</evidence>
<organism evidence="6 7">
    <name type="scientific">Cannabis sativa</name>
    <name type="common">Hemp</name>
    <name type="synonym">Marijuana</name>
    <dbReference type="NCBI Taxonomy" id="3483"/>
    <lineage>
        <taxon>Eukaryota</taxon>
        <taxon>Viridiplantae</taxon>
        <taxon>Streptophyta</taxon>
        <taxon>Embryophyta</taxon>
        <taxon>Tracheophyta</taxon>
        <taxon>Spermatophyta</taxon>
        <taxon>Magnoliopsida</taxon>
        <taxon>eudicotyledons</taxon>
        <taxon>Gunneridae</taxon>
        <taxon>Pentapetalae</taxon>
        <taxon>rosids</taxon>
        <taxon>fabids</taxon>
        <taxon>Rosales</taxon>
        <taxon>Cannabaceae</taxon>
        <taxon>Cannabis</taxon>
    </lineage>
</organism>
<accession>A0A7J6EY37</accession>
<protein>
    <recommendedName>
        <fullName evidence="5">LOB domain-containing protein</fullName>
    </recommendedName>
</protein>
<evidence type="ECO:0000313" key="6">
    <source>
        <dbReference type="EMBL" id="KAF4363347.1"/>
    </source>
</evidence>
<reference evidence="6 7" key="1">
    <citation type="journal article" date="2020" name="bioRxiv">
        <title>Sequence and annotation of 42 cannabis genomes reveals extensive copy number variation in cannabinoid synthesis and pathogen resistance genes.</title>
        <authorList>
            <person name="Mckernan K.J."/>
            <person name="Helbert Y."/>
            <person name="Kane L.T."/>
            <person name="Ebling H."/>
            <person name="Zhang L."/>
            <person name="Liu B."/>
            <person name="Eaton Z."/>
            <person name="Mclaughlin S."/>
            <person name="Kingan S."/>
            <person name="Baybayan P."/>
            <person name="Concepcion G."/>
            <person name="Jordan M."/>
            <person name="Riva A."/>
            <person name="Barbazuk W."/>
            <person name="Harkins T."/>
        </authorList>
    </citation>
    <scope>NUCLEOTIDE SEQUENCE [LARGE SCALE GENOMIC DNA]</scope>
    <source>
        <strain evidence="7">cv. Jamaican Lion 4</strain>
        <tissue evidence="6">Leaf</tissue>
    </source>
</reference>
<keyword evidence="4" id="KW-0539">Nucleus</keyword>
<comment type="caution">
    <text evidence="6">The sequence shown here is derived from an EMBL/GenBank/DDBJ whole genome shotgun (WGS) entry which is preliminary data.</text>
</comment>
<gene>
    <name evidence="6" type="ORF">G4B88_002094</name>
</gene>
<dbReference type="PANTHER" id="PTHR31301">
    <property type="entry name" value="LOB DOMAIN-CONTAINING PROTEIN 4-RELATED"/>
    <property type="match status" value="1"/>
</dbReference>
<dbReference type="PROSITE" id="PS50891">
    <property type="entry name" value="LOB"/>
    <property type="match status" value="1"/>
</dbReference>